<accession>A0ABT4UGD4</accession>
<comment type="caution">
    <text evidence="2">The sequence shown here is derived from an EMBL/GenBank/DDBJ whole genome shotgun (WGS) entry which is preliminary data.</text>
</comment>
<name>A0ABT4UGD4_9BACT</name>
<keyword evidence="3" id="KW-1185">Reference proteome</keyword>
<protein>
    <submittedName>
        <fullName evidence="2">Uncharacterized protein</fullName>
    </submittedName>
</protein>
<proteinExistence type="predicted"/>
<feature type="chain" id="PRO_5047333838" evidence="1">
    <location>
        <begin position="21"/>
        <end position="362"/>
    </location>
</feature>
<reference evidence="2 3" key="1">
    <citation type="submission" date="2022-12" db="EMBL/GenBank/DDBJ databases">
        <title>Chitinophagaceae gen. sp. nov., a new member of the family Chitinophagaceae, isolated from soil in a chemical factory.</title>
        <authorList>
            <person name="Ke Z."/>
        </authorList>
    </citation>
    <scope>NUCLEOTIDE SEQUENCE [LARGE SCALE GENOMIC DNA]</scope>
    <source>
        <strain evidence="2 3">LY-5</strain>
    </source>
</reference>
<evidence type="ECO:0000313" key="3">
    <source>
        <dbReference type="Proteomes" id="UP001210231"/>
    </source>
</evidence>
<dbReference type="EMBL" id="JAQGEF010000003">
    <property type="protein sequence ID" value="MDA3613908.1"/>
    <property type="molecule type" value="Genomic_DNA"/>
</dbReference>
<evidence type="ECO:0000256" key="1">
    <source>
        <dbReference type="SAM" id="SignalP"/>
    </source>
</evidence>
<dbReference type="RefSeq" id="WP_407030238.1">
    <property type="nucleotide sequence ID" value="NZ_JAQGEF010000003.1"/>
</dbReference>
<sequence length="362" mass="39086">MKRFLLATYLSAFTFFFVSAQTKIKDGTISSSSLPHPSAVLELESKNKGFLPPRLSLTSRTDIVTIPNPAVGTFIYNLGAEATFPYVGYVYWNGTEWLALNNSTLKPGTISSLMCGDALLSPNTYTTGSPYTGTLTVPYIGGNGGTYPSQTITTTNGLTVTLESGNFNYGAGSLTYTVTGTPTTTSPVTTNIPISIGSQSCTATVGNGNALKVGESISAYYSVPVATASVSTFNLKTYVTANNLTPLPLIDGLEMNLQGVSTTHYDARIYNRATSSQLVSYQTFATQVNQNETLLNQNVATNDFLQVDADNLVLWTTTQAEVVTTNVQVQVTPTVYRWYEFKWWCMEVSGTKKIFLSATRKG</sequence>
<keyword evidence="1" id="KW-0732">Signal</keyword>
<dbReference type="Proteomes" id="UP001210231">
    <property type="component" value="Unassembled WGS sequence"/>
</dbReference>
<organism evidence="2 3">
    <name type="scientific">Polluticaenibacter yanchengensis</name>
    <dbReference type="NCBI Taxonomy" id="3014562"/>
    <lineage>
        <taxon>Bacteria</taxon>
        <taxon>Pseudomonadati</taxon>
        <taxon>Bacteroidota</taxon>
        <taxon>Chitinophagia</taxon>
        <taxon>Chitinophagales</taxon>
        <taxon>Chitinophagaceae</taxon>
        <taxon>Polluticaenibacter</taxon>
    </lineage>
</organism>
<feature type="signal peptide" evidence="1">
    <location>
        <begin position="1"/>
        <end position="20"/>
    </location>
</feature>
<gene>
    <name evidence="2" type="ORF">O3P16_03750</name>
</gene>
<evidence type="ECO:0000313" key="2">
    <source>
        <dbReference type="EMBL" id="MDA3613908.1"/>
    </source>
</evidence>